<evidence type="ECO:0000313" key="3">
    <source>
        <dbReference type="Proteomes" id="UP000297762"/>
    </source>
</evidence>
<evidence type="ECO:0008006" key="4">
    <source>
        <dbReference type="Google" id="ProtNLM"/>
    </source>
</evidence>
<reference evidence="2" key="1">
    <citation type="journal article" date="2019" name="PLoS Negl. Trop. Dis.">
        <title>Revisiting the worldwide diversity of Leptospira species in the environment.</title>
        <authorList>
            <person name="Vincent A.T."/>
            <person name="Schiettekatte O."/>
            <person name="Bourhy P."/>
            <person name="Veyrier F.J."/>
            <person name="Picardeau M."/>
        </authorList>
    </citation>
    <scope>NUCLEOTIDE SEQUENCE [LARGE SCALE GENOMIC DNA]</scope>
    <source>
        <strain evidence="2">201702455</strain>
    </source>
</reference>
<evidence type="ECO:0000313" key="2">
    <source>
        <dbReference type="EMBL" id="TGL64338.1"/>
    </source>
</evidence>
<protein>
    <recommendedName>
        <fullName evidence="4">Lipoprotein</fullName>
    </recommendedName>
</protein>
<feature type="region of interest" description="Disordered" evidence="1">
    <location>
        <begin position="218"/>
        <end position="238"/>
    </location>
</feature>
<proteinExistence type="predicted"/>
<dbReference type="OrthoDB" id="340142at2"/>
<dbReference type="NCBIfam" id="NF038383">
    <property type="entry name" value="lipo_LIC12048"/>
    <property type="match status" value="1"/>
</dbReference>
<gene>
    <name evidence="2" type="ORF">EHQ64_02865</name>
</gene>
<keyword evidence="3" id="KW-1185">Reference proteome</keyword>
<dbReference type="Proteomes" id="UP000297762">
    <property type="component" value="Unassembled WGS sequence"/>
</dbReference>
<comment type="caution">
    <text evidence="2">The sequence shown here is derived from an EMBL/GenBank/DDBJ whole genome shotgun (WGS) entry which is preliminary data.</text>
</comment>
<organism evidence="2 3">
    <name type="scientific">Leptospira sarikeiensis</name>
    <dbReference type="NCBI Taxonomy" id="2484943"/>
    <lineage>
        <taxon>Bacteria</taxon>
        <taxon>Pseudomonadati</taxon>
        <taxon>Spirochaetota</taxon>
        <taxon>Spirochaetia</taxon>
        <taxon>Leptospirales</taxon>
        <taxon>Leptospiraceae</taxon>
        <taxon>Leptospira</taxon>
    </lineage>
</organism>
<accession>A0A4R9KC30</accession>
<dbReference type="EMBL" id="RQGF01000008">
    <property type="protein sequence ID" value="TGL64338.1"/>
    <property type="molecule type" value="Genomic_DNA"/>
</dbReference>
<evidence type="ECO:0000256" key="1">
    <source>
        <dbReference type="SAM" id="MobiDB-lite"/>
    </source>
</evidence>
<sequence length="1398" mass="152363">MGCSGSWNFWDNGNVDLSKATWLVAEKVPLIVDKGGIPGVKPTIPVNNLFSLPPGTKVKAAALGGTIDPTGTTIVNDFDGDGILNADETTTNVWVADYPVIEAIVAPPVTMKIEILKNSQNTSDEITSEINSSDFESTKTQGSEKIHQNEVNLRTVQFQDSFASSNELSGTVNNSFNVGTQVGIGPVSTGFNYGMSNSISWESKNSTSMTTTKWADKPFKNNIDTQSNNLKSSSATSKAKKFRSEKAQKINETAQIDANAGYVRAALYIKNTSVNMPVKLKNILCSLMFENGTGDLIPIQSFRLRNDDFSLFEVSVYGGSEFGPYVVQLSGLNTSEIENAIAAGYNPKIYIVDYEMTHVEDSNYKSSLLNFSGNNLKIIEENAKGRTGLVRVYGPNIRQMYRVAAFDAPENSDPCARTATSLSPGITLRKALERLQCNGFKVEFEDYVIDFSEVAPSLGEYKIHLKGIKNLGPVPTNIPCTYQTKTGSDGVSRTACVQKPTNEWSEEEKKNAGVWAIYSNGKYYNLTEYYKDLDDSVRTFDPTNSQKVPMVKGVDSIIWAGDYYDIVYISFKDMLKKEEEKTFGTNPLETQRDYMINSSWDLSKLGKYPYDPEVNSLFLGKLGFGERLELNIKLNNNQYITPDFGLPVNGGLFQYYSNFSYNITNDLKKLSIDQVADFEINLGFGGERSDWFHIVKDLDNSNAYKPKNCGRTLDYVNQTYTLCIELPTEHNYVDPEVSLINIYLRPSLSNAYRRTIWPLPYTDVRKMRGELANPVAIGDNTISVANSSGIAAIGESIYILGDSNSYTISNIGTPASDGSYVVTIGSTIKKVSKKTTEVYVKGSLTAPDVRLTVENGFATDWNTQVQSAFNSTGWNISQYLPFELGTSVSCSANPFHPLSCLGVTPNLEAVNWSGAYNKGVALWNSWADATKFPTFLSGGLFGLSTNTGKVYRLDSSKSDVVLSDAVQNAGGLGNSLKVVISGNTGFKVHYDSVAMKLKGLYFNVLTGQALTNEFVILTNVARSSIDNFDLSIQGTNAVLVWEEYDNSANTFSDYIKIFDITSLNTTFSGTVISSSGSYQKLTLATDSTRAFVSWLDSQVKARVYNLSTGLPVAAAATAITINYNADNGSIYYLLSKVNGGKAIVAIRYYDGTSQTYIKYGIIDLSTGNKIGSDRSITITGNADLSIAMSAARAIVTGITSSTSGGSLQSQIVDLSNSNIINTLSLDTGVSQSTTDVSSNTGIVTYSKGNRIYLRTVDLTTGLFASVAPLAIDSATSATSKRIASSIINGNTLILLWEHTEGGKTTLRGRSVSIAPLAIKGPGDFFVSTTNEGNQVFPTIANSGDNGFVAWSSQDALKRTIRGTYLNLANPGTLQYGMNNFFIAPMIERDFTIWTKVTQ</sequence>
<name>A0A4R9KC30_9LEPT</name>